<evidence type="ECO:0000256" key="3">
    <source>
        <dbReference type="ARBA" id="ARBA00019010"/>
    </source>
</evidence>
<dbReference type="Gene3D" id="3.40.50.300">
    <property type="entry name" value="P-loop containing nucleotide triphosphate hydrolases"/>
    <property type="match status" value="1"/>
</dbReference>
<dbReference type="PANTHER" id="PTHR33540">
    <property type="entry name" value="TRNA THREONYLCARBAMOYLADENOSINE BIOSYNTHESIS PROTEIN TSAE"/>
    <property type="match status" value="1"/>
</dbReference>
<name>A0ABV6FQY9_9BACT</name>
<dbReference type="EMBL" id="JBHLWI010000013">
    <property type="protein sequence ID" value="MFC0262271.1"/>
    <property type="molecule type" value="Genomic_DNA"/>
</dbReference>
<evidence type="ECO:0000256" key="8">
    <source>
        <dbReference type="ARBA" id="ARBA00022840"/>
    </source>
</evidence>
<keyword evidence="7" id="KW-0547">Nucleotide-binding</keyword>
<keyword evidence="9" id="KW-0460">Magnesium</keyword>
<keyword evidence="4" id="KW-0963">Cytoplasm</keyword>
<evidence type="ECO:0000256" key="6">
    <source>
        <dbReference type="ARBA" id="ARBA00022723"/>
    </source>
</evidence>
<organism evidence="11 12">
    <name type="scientific">Fontibacter flavus</name>
    <dbReference type="NCBI Taxonomy" id="654838"/>
    <lineage>
        <taxon>Bacteria</taxon>
        <taxon>Pseudomonadati</taxon>
        <taxon>Bacteroidota</taxon>
        <taxon>Cytophagia</taxon>
        <taxon>Cytophagales</taxon>
        <taxon>Cyclobacteriaceae</taxon>
        <taxon>Fontibacter</taxon>
    </lineage>
</organism>
<dbReference type="InterPro" id="IPR027417">
    <property type="entry name" value="P-loop_NTPase"/>
</dbReference>
<evidence type="ECO:0000256" key="10">
    <source>
        <dbReference type="ARBA" id="ARBA00032441"/>
    </source>
</evidence>
<evidence type="ECO:0000256" key="4">
    <source>
        <dbReference type="ARBA" id="ARBA00022490"/>
    </source>
</evidence>
<evidence type="ECO:0000256" key="1">
    <source>
        <dbReference type="ARBA" id="ARBA00004496"/>
    </source>
</evidence>
<evidence type="ECO:0000256" key="2">
    <source>
        <dbReference type="ARBA" id="ARBA00007599"/>
    </source>
</evidence>
<evidence type="ECO:0000256" key="7">
    <source>
        <dbReference type="ARBA" id="ARBA00022741"/>
    </source>
</evidence>
<accession>A0ABV6FQY9</accession>
<protein>
    <recommendedName>
        <fullName evidence="3">tRNA threonylcarbamoyladenosine biosynthesis protein TsaE</fullName>
    </recommendedName>
    <alternativeName>
        <fullName evidence="10">t(6)A37 threonylcarbamoyladenosine biosynthesis protein TsaE</fullName>
    </alternativeName>
</protein>
<dbReference type="NCBIfam" id="TIGR00150">
    <property type="entry name" value="T6A_YjeE"/>
    <property type="match status" value="1"/>
</dbReference>
<proteinExistence type="inferred from homology"/>
<dbReference type="PANTHER" id="PTHR33540:SF2">
    <property type="entry name" value="TRNA THREONYLCARBAMOYLADENOSINE BIOSYNTHESIS PROTEIN TSAE"/>
    <property type="match status" value="1"/>
</dbReference>
<dbReference type="Proteomes" id="UP001589797">
    <property type="component" value="Unassembled WGS sequence"/>
</dbReference>
<comment type="caution">
    <text evidence="11">The sequence shown here is derived from an EMBL/GenBank/DDBJ whole genome shotgun (WGS) entry which is preliminary data.</text>
</comment>
<keyword evidence="5" id="KW-0819">tRNA processing</keyword>
<evidence type="ECO:0000256" key="9">
    <source>
        <dbReference type="ARBA" id="ARBA00022842"/>
    </source>
</evidence>
<comment type="similarity">
    <text evidence="2">Belongs to the TsaE family.</text>
</comment>
<dbReference type="RefSeq" id="WP_382386714.1">
    <property type="nucleotide sequence ID" value="NZ_JBHLWI010000013.1"/>
</dbReference>
<reference evidence="11 12" key="1">
    <citation type="submission" date="2024-09" db="EMBL/GenBank/DDBJ databases">
        <authorList>
            <person name="Sun Q."/>
            <person name="Mori K."/>
        </authorList>
    </citation>
    <scope>NUCLEOTIDE SEQUENCE [LARGE SCALE GENOMIC DNA]</scope>
    <source>
        <strain evidence="11 12">CCM 7650</strain>
    </source>
</reference>
<evidence type="ECO:0000313" key="11">
    <source>
        <dbReference type="EMBL" id="MFC0262271.1"/>
    </source>
</evidence>
<dbReference type="Pfam" id="PF02367">
    <property type="entry name" value="TsaE"/>
    <property type="match status" value="1"/>
</dbReference>
<gene>
    <name evidence="11" type="primary">tsaE</name>
    <name evidence="11" type="ORF">ACFFIP_06215</name>
</gene>
<dbReference type="InterPro" id="IPR003442">
    <property type="entry name" value="T6A_TsaE"/>
</dbReference>
<evidence type="ECO:0000256" key="5">
    <source>
        <dbReference type="ARBA" id="ARBA00022694"/>
    </source>
</evidence>
<evidence type="ECO:0000313" key="12">
    <source>
        <dbReference type="Proteomes" id="UP001589797"/>
    </source>
</evidence>
<comment type="subcellular location">
    <subcellularLocation>
        <location evidence="1">Cytoplasm</location>
    </subcellularLocation>
</comment>
<keyword evidence="12" id="KW-1185">Reference proteome</keyword>
<dbReference type="SUPFAM" id="SSF52540">
    <property type="entry name" value="P-loop containing nucleoside triphosphate hydrolases"/>
    <property type="match status" value="1"/>
</dbReference>
<keyword evidence="6" id="KW-0479">Metal-binding</keyword>
<keyword evidence="8" id="KW-0067">ATP-binding</keyword>
<sequence length="147" mass="17106">MKTIHCQSLQQLDIVAQEIISYCGEEKIWVFKGQMGAGKTTLIRAIAKKNGIVDPVSSPTFSIVNEYRNDKGKIFYHFDFYRIEESEEVLEIGIDEYFYSGHNCWLEWAERIPEYVPENFILISIKAEEDESRTIILERVINGEKYG</sequence>